<evidence type="ECO:0000256" key="14">
    <source>
        <dbReference type="ARBA" id="ARBA00023239"/>
    </source>
</evidence>
<evidence type="ECO:0000313" key="23">
    <source>
        <dbReference type="EMBL" id="AJE02599.1"/>
    </source>
</evidence>
<dbReference type="InterPro" id="IPR036263">
    <property type="entry name" value="Chorismate_II_sf"/>
</dbReference>
<dbReference type="CDD" id="cd13630">
    <property type="entry name" value="PBP2_PDT_1"/>
    <property type="match status" value="1"/>
</dbReference>
<evidence type="ECO:0000256" key="17">
    <source>
        <dbReference type="ARBA" id="ARBA00031520"/>
    </source>
</evidence>
<dbReference type="SMART" id="SM00830">
    <property type="entry name" value="CM_2"/>
    <property type="match status" value="1"/>
</dbReference>
<dbReference type="NCBIfam" id="NF008865">
    <property type="entry name" value="PRK11898.1"/>
    <property type="match status" value="1"/>
</dbReference>
<protein>
    <recommendedName>
        <fullName evidence="8">Bifunctional chorismate mutase/prephenate dehydratase</fullName>
        <ecNumber evidence="7">4.2.1.51</ecNumber>
        <ecNumber evidence="6">5.4.99.5</ecNumber>
    </recommendedName>
    <alternativeName>
        <fullName evidence="17">Chorismate mutase-prephenate dehydratase</fullName>
    </alternativeName>
    <alternativeName>
        <fullName evidence="16">p-protein</fullName>
    </alternativeName>
</protein>
<dbReference type="FunFam" id="3.40.190.10:FF:000029">
    <property type="entry name" value="Chorismate mutase/Prephenate dehydratase"/>
    <property type="match status" value="1"/>
</dbReference>
<keyword evidence="11" id="KW-0057">Aromatic amino acid biosynthesis</keyword>
<dbReference type="HOGENOM" id="CLU_035008_0_1_7"/>
<keyword evidence="13" id="KW-0413">Isomerase</keyword>
<dbReference type="GO" id="GO:0004106">
    <property type="term" value="F:chorismate mutase activity"/>
    <property type="evidence" value="ECO:0007669"/>
    <property type="project" value="UniProtKB-EC"/>
</dbReference>
<dbReference type="InterPro" id="IPR045865">
    <property type="entry name" value="ACT-like_dom_sf"/>
</dbReference>
<evidence type="ECO:0000259" key="21">
    <source>
        <dbReference type="PROSITE" id="PS51171"/>
    </source>
</evidence>
<dbReference type="SUPFAM" id="SSF53850">
    <property type="entry name" value="Periplasmic binding protein-like II"/>
    <property type="match status" value="1"/>
</dbReference>
<name>A0A0B5BC39_9BACT</name>
<dbReference type="PIRSF" id="PIRSF001500">
    <property type="entry name" value="Chor_mut_pdt_Ppr"/>
    <property type="match status" value="1"/>
</dbReference>
<evidence type="ECO:0000256" key="1">
    <source>
        <dbReference type="ARBA" id="ARBA00000824"/>
    </source>
</evidence>
<comment type="subcellular location">
    <subcellularLocation>
        <location evidence="3">Cytoplasm</location>
    </subcellularLocation>
</comment>
<dbReference type="InterPro" id="IPR010957">
    <property type="entry name" value="G/b/e-P-prot_chorismate_mutase"/>
</dbReference>
<evidence type="ECO:0000313" key="24">
    <source>
        <dbReference type="Proteomes" id="UP000057609"/>
    </source>
</evidence>
<evidence type="ECO:0000256" key="18">
    <source>
        <dbReference type="ARBA" id="ARBA00047848"/>
    </source>
</evidence>
<dbReference type="InterPro" id="IPR018528">
    <property type="entry name" value="Preph_deHydtase_CS"/>
</dbReference>
<sequence>MVPVRTTKSLDELRRDIDAIDDRILELLNRRAGLAIDVGRVKAGQKRDFHSPSREREIYERLTRANPGPFPSEAIRGVYREIISASLSLEAPMKVAFLGPKATFTHLATMQHFGLSAEFVPQKSIPAVFEEVEKGRALYGVVPVENSTEGMVSHTLDMFMESDLKINAEVLLEVSHDLLSRTGRLEDVKKVYSHPQAIAQCRTWLDENLPGVPVVDVASTALAAQIVGDDYTAAAIASEFAASLYDLKVVRKRIEDQVNNFTRFLVIGKKMAEQGGDDKTSLMFSVKDEPGILYRMLEPFAKRGVSLSKIESRPLKKKAWEYIFFLDLTGHVTDPMVADAVQELKGYCQFVKILGSYPRAK</sequence>
<evidence type="ECO:0000256" key="10">
    <source>
        <dbReference type="ARBA" id="ARBA00022605"/>
    </source>
</evidence>
<evidence type="ECO:0000256" key="13">
    <source>
        <dbReference type="ARBA" id="ARBA00023235"/>
    </source>
</evidence>
<evidence type="ECO:0000256" key="16">
    <source>
        <dbReference type="ARBA" id="ARBA00031175"/>
    </source>
</evidence>
<evidence type="ECO:0000256" key="2">
    <source>
        <dbReference type="ARBA" id="ARBA00002364"/>
    </source>
</evidence>
<evidence type="ECO:0000256" key="5">
    <source>
        <dbReference type="ARBA" id="ARBA00004817"/>
    </source>
</evidence>
<feature type="domain" description="Prephenate dehydratase" evidence="21">
    <location>
        <begin position="94"/>
        <end position="269"/>
    </location>
</feature>
<dbReference type="Gene3D" id="3.30.70.260">
    <property type="match status" value="1"/>
</dbReference>
<proteinExistence type="predicted"/>
<dbReference type="Pfam" id="PF01842">
    <property type="entry name" value="ACT"/>
    <property type="match status" value="1"/>
</dbReference>
<dbReference type="EC" id="5.4.99.5" evidence="6"/>
<dbReference type="InterPro" id="IPR001086">
    <property type="entry name" value="Preph_deHydtase"/>
</dbReference>
<evidence type="ECO:0000256" key="7">
    <source>
        <dbReference type="ARBA" id="ARBA00013147"/>
    </source>
</evidence>
<reference evidence="23 24" key="1">
    <citation type="journal article" date="2015" name="Genome Announc.">
        <title>Complete Genome of Geobacter pickeringii G13T, a Metal-Reducing Isolate from Sedimentary Kaolin Deposits.</title>
        <authorList>
            <person name="Badalamenti J.P."/>
            <person name="Bond D.R."/>
        </authorList>
    </citation>
    <scope>NUCLEOTIDE SEQUENCE [LARGE SCALE GENOMIC DNA]</scope>
    <source>
        <strain evidence="23 24">G13</strain>
    </source>
</reference>
<dbReference type="GO" id="GO:0004664">
    <property type="term" value="F:prephenate dehydratase activity"/>
    <property type="evidence" value="ECO:0007669"/>
    <property type="project" value="UniProtKB-EC"/>
</dbReference>
<dbReference type="KEGG" id="gpi:GPICK_03720"/>
<dbReference type="Gene3D" id="3.40.190.10">
    <property type="entry name" value="Periplasmic binding protein-like II"/>
    <property type="match status" value="2"/>
</dbReference>
<dbReference type="UniPathway" id="UPA00121">
    <property type="reaction ID" value="UER00345"/>
</dbReference>
<dbReference type="CDD" id="cd04905">
    <property type="entry name" value="ACT_CM-PDT"/>
    <property type="match status" value="1"/>
</dbReference>
<evidence type="ECO:0000256" key="4">
    <source>
        <dbReference type="ARBA" id="ARBA00004741"/>
    </source>
</evidence>
<dbReference type="GO" id="GO:0005737">
    <property type="term" value="C:cytoplasm"/>
    <property type="evidence" value="ECO:0007669"/>
    <property type="project" value="UniProtKB-SubCell"/>
</dbReference>
<dbReference type="Gene3D" id="1.20.59.10">
    <property type="entry name" value="Chorismate mutase"/>
    <property type="match status" value="1"/>
</dbReference>
<comment type="pathway">
    <text evidence="4">Amino-acid biosynthesis; L-phenylalanine biosynthesis; phenylpyruvate from prephenate: step 1/1.</text>
</comment>
<dbReference type="GO" id="GO:0009094">
    <property type="term" value="P:L-phenylalanine biosynthetic process"/>
    <property type="evidence" value="ECO:0007669"/>
    <property type="project" value="UniProtKB-UniPathway"/>
</dbReference>
<dbReference type="PROSITE" id="PS51171">
    <property type="entry name" value="PREPHENATE_DEHYDR_3"/>
    <property type="match status" value="1"/>
</dbReference>
<dbReference type="FunFam" id="3.30.70.260:FF:000012">
    <property type="entry name" value="Prephenate dehydratase"/>
    <property type="match status" value="1"/>
</dbReference>
<dbReference type="PROSITE" id="PS51168">
    <property type="entry name" value="CHORISMATE_MUT_2"/>
    <property type="match status" value="1"/>
</dbReference>
<comment type="function">
    <text evidence="2">Catalyzes the Claisen rearrangement of chorismate to prephenate and the decarboxylation/dehydration of prephenate to phenylpyruvate.</text>
</comment>
<comment type="catalytic activity">
    <reaction evidence="1">
        <text>chorismate = prephenate</text>
        <dbReference type="Rhea" id="RHEA:13897"/>
        <dbReference type="ChEBI" id="CHEBI:29748"/>
        <dbReference type="ChEBI" id="CHEBI:29934"/>
        <dbReference type="EC" id="5.4.99.5"/>
    </reaction>
</comment>
<keyword evidence="9" id="KW-0963">Cytoplasm</keyword>
<dbReference type="InterPro" id="IPR002912">
    <property type="entry name" value="ACT_dom"/>
</dbReference>
<evidence type="ECO:0000256" key="19">
    <source>
        <dbReference type="PIRSR" id="PIRSR001500-2"/>
    </source>
</evidence>
<dbReference type="Pfam" id="PF00800">
    <property type="entry name" value="PDT"/>
    <property type="match status" value="1"/>
</dbReference>
<dbReference type="PANTHER" id="PTHR21022">
    <property type="entry name" value="PREPHENATE DEHYDRATASE P PROTEIN"/>
    <property type="match status" value="1"/>
</dbReference>
<evidence type="ECO:0000256" key="3">
    <source>
        <dbReference type="ARBA" id="ARBA00004496"/>
    </source>
</evidence>
<dbReference type="InterPro" id="IPR002701">
    <property type="entry name" value="CM_II_prokaryot"/>
</dbReference>
<dbReference type="PROSITE" id="PS00857">
    <property type="entry name" value="PREPHENATE_DEHYDR_1"/>
    <property type="match status" value="1"/>
</dbReference>
<comment type="pathway">
    <text evidence="5">Metabolic intermediate biosynthesis; prephenate biosynthesis; prephenate from chorismate: step 1/1.</text>
</comment>
<dbReference type="GO" id="GO:0046417">
    <property type="term" value="P:chorismate metabolic process"/>
    <property type="evidence" value="ECO:0007669"/>
    <property type="project" value="InterPro"/>
</dbReference>
<organism evidence="23 24">
    <name type="scientific">Geobacter pickeringii</name>
    <dbReference type="NCBI Taxonomy" id="345632"/>
    <lineage>
        <taxon>Bacteria</taxon>
        <taxon>Pseudomonadati</taxon>
        <taxon>Thermodesulfobacteriota</taxon>
        <taxon>Desulfuromonadia</taxon>
        <taxon>Geobacterales</taxon>
        <taxon>Geobacteraceae</taxon>
        <taxon>Geobacter</taxon>
    </lineage>
</organism>
<dbReference type="PANTHER" id="PTHR21022:SF19">
    <property type="entry name" value="PREPHENATE DEHYDRATASE-RELATED"/>
    <property type="match status" value="1"/>
</dbReference>
<feature type="site" description="Essential for prephenate dehydratase activity" evidence="19">
    <location>
        <position position="262"/>
    </location>
</feature>
<dbReference type="STRING" id="345632.GPICK_03720"/>
<dbReference type="NCBIfam" id="TIGR01807">
    <property type="entry name" value="CM_P2"/>
    <property type="match status" value="1"/>
</dbReference>
<keyword evidence="12" id="KW-0584">Phenylalanine biosynthesis</keyword>
<dbReference type="EMBL" id="CP009788">
    <property type="protein sequence ID" value="AJE02599.1"/>
    <property type="molecule type" value="Genomic_DNA"/>
</dbReference>
<evidence type="ECO:0000256" key="15">
    <source>
        <dbReference type="ARBA" id="ARBA00023268"/>
    </source>
</evidence>
<feature type="domain" description="ACT" evidence="22">
    <location>
        <begin position="281"/>
        <end position="358"/>
    </location>
</feature>
<dbReference type="PROSITE" id="PS00858">
    <property type="entry name" value="PREPHENATE_DEHYDR_2"/>
    <property type="match status" value="1"/>
</dbReference>
<dbReference type="EC" id="4.2.1.51" evidence="7"/>
<dbReference type="Pfam" id="PF01817">
    <property type="entry name" value="CM_2"/>
    <property type="match status" value="1"/>
</dbReference>
<keyword evidence="10" id="KW-0028">Amino-acid biosynthesis</keyword>
<evidence type="ECO:0000256" key="9">
    <source>
        <dbReference type="ARBA" id="ARBA00022490"/>
    </source>
</evidence>
<dbReference type="SUPFAM" id="SSF48600">
    <property type="entry name" value="Chorismate mutase II"/>
    <property type="match status" value="1"/>
</dbReference>
<evidence type="ECO:0000256" key="12">
    <source>
        <dbReference type="ARBA" id="ARBA00023222"/>
    </source>
</evidence>
<dbReference type="InterPro" id="IPR036979">
    <property type="entry name" value="CM_dom_sf"/>
</dbReference>
<evidence type="ECO:0000259" key="20">
    <source>
        <dbReference type="PROSITE" id="PS51168"/>
    </source>
</evidence>
<keyword evidence="24" id="KW-1185">Reference proteome</keyword>
<feature type="domain" description="Chorismate mutase" evidence="20">
    <location>
        <begin position="4"/>
        <end position="94"/>
    </location>
</feature>
<evidence type="ECO:0000256" key="8">
    <source>
        <dbReference type="ARBA" id="ARBA00014401"/>
    </source>
</evidence>
<keyword evidence="14" id="KW-0456">Lyase</keyword>
<evidence type="ECO:0000256" key="6">
    <source>
        <dbReference type="ARBA" id="ARBA00012404"/>
    </source>
</evidence>
<dbReference type="PROSITE" id="PS51671">
    <property type="entry name" value="ACT"/>
    <property type="match status" value="1"/>
</dbReference>
<evidence type="ECO:0000256" key="11">
    <source>
        <dbReference type="ARBA" id="ARBA00023141"/>
    </source>
</evidence>
<dbReference type="UniPathway" id="UPA00120">
    <property type="reaction ID" value="UER00203"/>
</dbReference>
<accession>A0A0B5BC39</accession>
<dbReference type="AlphaFoldDB" id="A0A0B5BC39"/>
<gene>
    <name evidence="23" type="ORF">GPICK_03720</name>
</gene>
<dbReference type="Proteomes" id="UP000057609">
    <property type="component" value="Chromosome"/>
</dbReference>
<dbReference type="SUPFAM" id="SSF55021">
    <property type="entry name" value="ACT-like"/>
    <property type="match status" value="1"/>
</dbReference>
<keyword evidence="15" id="KW-0511">Multifunctional enzyme</keyword>
<dbReference type="FunFam" id="3.40.190.10:FF:000034">
    <property type="entry name" value="Chorismate mutase/prephenate dehydratase"/>
    <property type="match status" value="1"/>
</dbReference>
<evidence type="ECO:0000259" key="22">
    <source>
        <dbReference type="PROSITE" id="PS51671"/>
    </source>
</evidence>
<dbReference type="InterPro" id="IPR008242">
    <property type="entry name" value="Chor_mutase/pphenate_deHydtase"/>
</dbReference>
<comment type="catalytic activity">
    <reaction evidence="18">
        <text>prephenate + H(+) = 3-phenylpyruvate + CO2 + H2O</text>
        <dbReference type="Rhea" id="RHEA:21648"/>
        <dbReference type="ChEBI" id="CHEBI:15377"/>
        <dbReference type="ChEBI" id="CHEBI:15378"/>
        <dbReference type="ChEBI" id="CHEBI:16526"/>
        <dbReference type="ChEBI" id="CHEBI:18005"/>
        <dbReference type="ChEBI" id="CHEBI:29934"/>
        <dbReference type="EC" id="4.2.1.51"/>
    </reaction>
</comment>